<evidence type="ECO:0000256" key="6">
    <source>
        <dbReference type="ARBA" id="ARBA00023014"/>
    </source>
</evidence>
<organism evidence="9">
    <name type="scientific">Desulfovibrio sp. U5L</name>
    <dbReference type="NCBI Taxonomy" id="596152"/>
    <lineage>
        <taxon>Bacteria</taxon>
        <taxon>Pseudomonadati</taxon>
        <taxon>Thermodesulfobacteriota</taxon>
        <taxon>Desulfovibrionia</taxon>
        <taxon>Desulfovibrionales</taxon>
        <taxon>Desulfovibrionaceae</taxon>
        <taxon>Desulfovibrio</taxon>
    </lineage>
</organism>
<keyword evidence="7" id="KW-0472">Membrane</keyword>
<evidence type="ECO:0000256" key="2">
    <source>
        <dbReference type="ARBA" id="ARBA00022485"/>
    </source>
</evidence>
<dbReference type="Pfam" id="PF00037">
    <property type="entry name" value="Fer4"/>
    <property type="match status" value="2"/>
</dbReference>
<dbReference type="GO" id="GO:0046872">
    <property type="term" value="F:metal ion binding"/>
    <property type="evidence" value="ECO:0007669"/>
    <property type="project" value="UniProtKB-KW"/>
</dbReference>
<evidence type="ECO:0000256" key="4">
    <source>
        <dbReference type="ARBA" id="ARBA00022982"/>
    </source>
</evidence>
<dbReference type="PROSITE" id="PS51379">
    <property type="entry name" value="4FE4S_FER_2"/>
    <property type="match status" value="3"/>
</dbReference>
<dbReference type="InterPro" id="IPR017896">
    <property type="entry name" value="4Fe4S_Fe-S-bd"/>
</dbReference>
<dbReference type="SUPFAM" id="SSF54862">
    <property type="entry name" value="4Fe-4S ferredoxins"/>
    <property type="match status" value="3"/>
</dbReference>
<dbReference type="AlphaFoldDB" id="I2Q3T2"/>
<keyword evidence="6" id="KW-0411">Iron-sulfur</keyword>
<dbReference type="Pfam" id="PF12801">
    <property type="entry name" value="Fer4_5"/>
    <property type="match status" value="2"/>
</dbReference>
<dbReference type="InterPro" id="IPR051684">
    <property type="entry name" value="Electron_Trans/Redox"/>
</dbReference>
<keyword evidence="1" id="KW-0813">Transport</keyword>
<dbReference type="PROSITE" id="PS00198">
    <property type="entry name" value="4FE4S_FER_1"/>
    <property type="match status" value="2"/>
</dbReference>
<dbReference type="OrthoDB" id="9808559at2"/>
<dbReference type="PANTHER" id="PTHR30176:SF3">
    <property type="entry name" value="FERREDOXIN-TYPE PROTEIN NAPH"/>
    <property type="match status" value="1"/>
</dbReference>
<feature type="transmembrane region" description="Helical" evidence="7">
    <location>
        <begin position="176"/>
        <end position="194"/>
    </location>
</feature>
<evidence type="ECO:0000256" key="5">
    <source>
        <dbReference type="ARBA" id="ARBA00023004"/>
    </source>
</evidence>
<dbReference type="GO" id="GO:0051539">
    <property type="term" value="F:4 iron, 4 sulfur cluster binding"/>
    <property type="evidence" value="ECO:0007669"/>
    <property type="project" value="UniProtKB-KW"/>
</dbReference>
<evidence type="ECO:0000313" key="9">
    <source>
        <dbReference type="EMBL" id="EIG54438.1"/>
    </source>
</evidence>
<keyword evidence="4" id="KW-0249">Electron transport</keyword>
<proteinExistence type="predicted"/>
<dbReference type="InterPro" id="IPR017900">
    <property type="entry name" value="4Fe4S_Fe_S_CS"/>
</dbReference>
<sequence length="576" mass="62299">MRIVTARRISQGFFLVLFLWFCLVATVGDRFWQLRGWPVNWILWLDPLTALATGLATRTLFAPLFWAVAAFALTLFVGRFFCGFACPLGTLNHLTGYLSRRHAGRAARIEANRPSRWQALKYYGLVFLLAAAAFGSVQTGLLDPLPLVYRSVNLAILPLVDPGRGVIHHDARFYDGAWVFGAVFVAILALNFLRPRFFCRFLCPLGALFGLAARVAPWRIGKRSEKSCGDCHLCEERCEGGCRPSGEIILGECVLCCNCLDTCPTGRIGFAGRPSVAGERALPDVSRRGAVAVLAVGALTVPLWRVGGAMGTGRDPSLLRPPGSLDEERFLSRCIRCGQCMRVCPSNIIQPAVTVAGAAGIWTPTLNYRLGRAGCLQNCISCGQVCPTAAIRPLTIEEKLGVGDFAAAGPLRLGTAFVDRTRCLPWAMGRPCIVCQEVCPVSPKAIHTREVFEPVRGGRLALRDARGAVLSLAAPFAADRNLGSGDYFLRPAGIPGARPLRIAGLSPTELTLERPLPDLGQGREADILVRLQQPHVDPAKCIGCGMCEHECPVSGLRAIRVTSENESRSGPGRMLA</sequence>
<keyword evidence="2" id="KW-0004">4Fe-4S</keyword>
<dbReference type="eggNOG" id="COG0348">
    <property type="taxonomic scope" value="Bacteria"/>
</dbReference>
<feature type="domain" description="4Fe-4S ferredoxin-type" evidence="8">
    <location>
        <begin position="321"/>
        <end position="354"/>
    </location>
</feature>
<dbReference type="GO" id="GO:0005886">
    <property type="term" value="C:plasma membrane"/>
    <property type="evidence" value="ECO:0007669"/>
    <property type="project" value="TreeGrafter"/>
</dbReference>
<evidence type="ECO:0000259" key="8">
    <source>
        <dbReference type="PROSITE" id="PS51379"/>
    </source>
</evidence>
<protein>
    <submittedName>
        <fullName evidence="9">4Fe-4S protein</fullName>
    </submittedName>
</protein>
<keyword evidence="3" id="KW-0479">Metal-binding</keyword>
<feature type="domain" description="4Fe-4S ferredoxin-type" evidence="8">
    <location>
        <begin position="532"/>
        <end position="561"/>
    </location>
</feature>
<feature type="transmembrane region" description="Helical" evidence="7">
    <location>
        <begin position="12"/>
        <end position="32"/>
    </location>
</feature>
<dbReference type="eggNOG" id="COG1152">
    <property type="taxonomic scope" value="Bacteria"/>
</dbReference>
<keyword evidence="5" id="KW-0408">Iron</keyword>
<feature type="transmembrane region" description="Helical" evidence="7">
    <location>
        <begin position="64"/>
        <end position="91"/>
    </location>
</feature>
<dbReference type="Gene3D" id="3.30.70.20">
    <property type="match status" value="2"/>
</dbReference>
<evidence type="ECO:0000256" key="3">
    <source>
        <dbReference type="ARBA" id="ARBA00022723"/>
    </source>
</evidence>
<dbReference type="CDD" id="cd16373">
    <property type="entry name" value="DMSOR_beta_like"/>
    <property type="match status" value="1"/>
</dbReference>
<keyword evidence="7" id="KW-1133">Transmembrane helix</keyword>
<dbReference type="STRING" id="596152.DesU5LDRAFT_2793"/>
<evidence type="ECO:0000256" key="7">
    <source>
        <dbReference type="SAM" id="Phobius"/>
    </source>
</evidence>
<dbReference type="PANTHER" id="PTHR30176">
    <property type="entry name" value="FERREDOXIN-TYPE PROTEIN NAPH"/>
    <property type="match status" value="1"/>
</dbReference>
<dbReference type="eggNOG" id="COG1143">
    <property type="taxonomic scope" value="Bacteria"/>
</dbReference>
<name>I2Q3T2_9BACT</name>
<dbReference type="HOGENOM" id="CLU_024045_1_0_7"/>
<evidence type="ECO:0000256" key="1">
    <source>
        <dbReference type="ARBA" id="ARBA00022448"/>
    </source>
</evidence>
<accession>I2Q3T2</accession>
<feature type="transmembrane region" description="Helical" evidence="7">
    <location>
        <begin position="122"/>
        <end position="141"/>
    </location>
</feature>
<reference evidence="9" key="1">
    <citation type="submission" date="2011-11" db="EMBL/GenBank/DDBJ databases">
        <title>Improved High-Quality Draft sequence of Desulfovibrio sp. U5L.</title>
        <authorList>
            <consortium name="US DOE Joint Genome Institute"/>
            <person name="Lucas S."/>
            <person name="Han J."/>
            <person name="Lapidus A."/>
            <person name="Cheng J.-F."/>
            <person name="Goodwin L."/>
            <person name="Pitluck S."/>
            <person name="Peters L."/>
            <person name="Ovchinnikova G."/>
            <person name="Held B."/>
            <person name="Detter J.C."/>
            <person name="Han C."/>
            <person name="Tapia R."/>
            <person name="Land M."/>
            <person name="Hauser L."/>
            <person name="Kyrpides N."/>
            <person name="Ivanova N."/>
            <person name="Pagani I."/>
            <person name="Gabster J."/>
            <person name="Walker C."/>
            <person name="Stolyar S."/>
            <person name="Stahl D."/>
            <person name="Arkin A."/>
            <person name="Dehal P."/>
            <person name="Hazen T."/>
            <person name="Woyke T."/>
        </authorList>
    </citation>
    <scope>NUCLEOTIDE SEQUENCE [LARGE SCALE GENOMIC DNA]</scope>
    <source>
        <strain evidence="9">U5L</strain>
    </source>
</reference>
<gene>
    <name evidence="9" type="ORF">DesU5LDRAFT_2793</name>
</gene>
<feature type="domain" description="4Fe-4S ferredoxin-type" evidence="8">
    <location>
        <begin position="244"/>
        <end position="273"/>
    </location>
</feature>
<dbReference type="EMBL" id="JH600068">
    <property type="protein sequence ID" value="EIG54438.1"/>
    <property type="molecule type" value="Genomic_DNA"/>
</dbReference>
<keyword evidence="7" id="KW-0812">Transmembrane</keyword>